<dbReference type="InterPro" id="IPR034718">
    <property type="entry name" value="RlpA"/>
</dbReference>
<evidence type="ECO:0000313" key="7">
    <source>
        <dbReference type="Proteomes" id="UP000823847"/>
    </source>
</evidence>
<dbReference type="Gene3D" id="2.40.40.10">
    <property type="entry name" value="RlpA-like domain"/>
    <property type="match status" value="1"/>
</dbReference>
<dbReference type="NCBIfam" id="TIGR00413">
    <property type="entry name" value="rlpA"/>
    <property type="match status" value="1"/>
</dbReference>
<comment type="similarity">
    <text evidence="3 4">Belongs to the RlpA family.</text>
</comment>
<dbReference type="GO" id="GO:0071555">
    <property type="term" value="P:cell wall organization"/>
    <property type="evidence" value="ECO:0007669"/>
    <property type="project" value="UniProtKB-KW"/>
</dbReference>
<evidence type="ECO:0000313" key="6">
    <source>
        <dbReference type="EMBL" id="HIX85511.1"/>
    </source>
</evidence>
<dbReference type="Pfam" id="PF03330">
    <property type="entry name" value="DPBB_1"/>
    <property type="match status" value="1"/>
</dbReference>
<evidence type="ECO:0000256" key="1">
    <source>
        <dbReference type="ARBA" id="ARBA00023239"/>
    </source>
</evidence>
<comment type="caution">
    <text evidence="6">The sequence shown here is derived from an EMBL/GenBank/DDBJ whole genome shotgun (WGS) entry which is preliminary data.</text>
</comment>
<dbReference type="GO" id="GO:0000270">
    <property type="term" value="P:peptidoglycan metabolic process"/>
    <property type="evidence" value="ECO:0007669"/>
    <property type="project" value="UniProtKB-UniRule"/>
</dbReference>
<dbReference type="GO" id="GO:0008932">
    <property type="term" value="F:lytic endotransglycosylase activity"/>
    <property type="evidence" value="ECO:0007669"/>
    <property type="project" value="UniProtKB-UniRule"/>
</dbReference>
<dbReference type="InterPro" id="IPR012997">
    <property type="entry name" value="RplA"/>
</dbReference>
<keyword evidence="2 3" id="KW-0961">Cell wall biogenesis/degradation</keyword>
<reference evidence="6" key="2">
    <citation type="submission" date="2021-04" db="EMBL/GenBank/DDBJ databases">
        <authorList>
            <person name="Gilroy R."/>
        </authorList>
    </citation>
    <scope>NUCLEOTIDE SEQUENCE</scope>
    <source>
        <strain evidence="6">ChiHecec2B26-12326</strain>
    </source>
</reference>
<evidence type="ECO:0000259" key="5">
    <source>
        <dbReference type="Pfam" id="PF03330"/>
    </source>
</evidence>
<keyword evidence="3" id="KW-0732">Signal</keyword>
<dbReference type="EC" id="4.2.2.-" evidence="3"/>
<keyword evidence="1 3" id="KW-0456">Lyase</keyword>
<evidence type="ECO:0000256" key="3">
    <source>
        <dbReference type="HAMAP-Rule" id="MF_02071"/>
    </source>
</evidence>
<feature type="chain" id="PRO_5039768299" description="Probable endolytic peptidoglycan transglycosylase RlpA" evidence="3">
    <location>
        <begin position="24"/>
        <end position="156"/>
    </location>
</feature>
<dbReference type="EMBL" id="DXEN01000015">
    <property type="protein sequence ID" value="HIX85511.1"/>
    <property type="molecule type" value="Genomic_DNA"/>
</dbReference>
<gene>
    <name evidence="3" type="primary">rlpA</name>
    <name evidence="6" type="ORF">H9848_02735</name>
</gene>
<dbReference type="CDD" id="cd22268">
    <property type="entry name" value="DPBB_RlpA-like"/>
    <property type="match status" value="1"/>
</dbReference>
<evidence type="ECO:0000256" key="2">
    <source>
        <dbReference type="ARBA" id="ARBA00023316"/>
    </source>
</evidence>
<organism evidence="6 7">
    <name type="scientific">Candidatus Parabacteroides intestinigallinarum</name>
    <dbReference type="NCBI Taxonomy" id="2838722"/>
    <lineage>
        <taxon>Bacteria</taxon>
        <taxon>Pseudomonadati</taxon>
        <taxon>Bacteroidota</taxon>
        <taxon>Bacteroidia</taxon>
        <taxon>Bacteroidales</taxon>
        <taxon>Tannerellaceae</taxon>
        <taxon>Parabacteroides</taxon>
    </lineage>
</organism>
<comment type="function">
    <text evidence="3">Lytic transglycosylase with a strong preference for naked glycan strands that lack stem peptides.</text>
</comment>
<name>A0A9D2BPW8_9BACT</name>
<feature type="signal peptide" evidence="3">
    <location>
        <begin position="1"/>
        <end position="23"/>
    </location>
</feature>
<dbReference type="PANTHER" id="PTHR34183:SF1">
    <property type="entry name" value="ENDOLYTIC PEPTIDOGLYCAN TRANSGLYCOSYLASE RLPA"/>
    <property type="match status" value="1"/>
</dbReference>
<evidence type="ECO:0000256" key="4">
    <source>
        <dbReference type="RuleBase" id="RU003495"/>
    </source>
</evidence>
<dbReference type="SUPFAM" id="SSF50685">
    <property type="entry name" value="Barwin-like endoglucanases"/>
    <property type="match status" value="1"/>
</dbReference>
<dbReference type="HAMAP" id="MF_02071">
    <property type="entry name" value="RlpA"/>
    <property type="match status" value="1"/>
</dbReference>
<sequence length="156" mass="17608" precursor="true">MAARLLGALLFCLCLGTAGEAWGQEEGLASYYHDRFHGRVTSSGRVHDNDELVAAHRTYPFGTFLRVTNLDNMRSVIVCVTDRGPYHGRRIIDVSESAADSLGFIERGVARVRLEVVPGPLDLRYLDLIYPRIPFLDTDEVRVEPPYRLRFSPSDR</sequence>
<dbReference type="Proteomes" id="UP000823847">
    <property type="component" value="Unassembled WGS sequence"/>
</dbReference>
<feature type="domain" description="RlpA-like protein double-psi beta-barrel" evidence="5">
    <location>
        <begin position="25"/>
        <end position="113"/>
    </location>
</feature>
<dbReference type="InterPro" id="IPR009009">
    <property type="entry name" value="RlpA-like_DPBB"/>
</dbReference>
<proteinExistence type="inferred from homology"/>
<dbReference type="InterPro" id="IPR036908">
    <property type="entry name" value="RlpA-like_sf"/>
</dbReference>
<dbReference type="PANTHER" id="PTHR34183">
    <property type="entry name" value="ENDOLYTIC PEPTIDOGLYCAN TRANSGLYCOSYLASE RLPA"/>
    <property type="match status" value="1"/>
</dbReference>
<protein>
    <recommendedName>
        <fullName evidence="3">Probable endolytic peptidoglycan transglycosylase RlpA</fullName>
        <ecNumber evidence="3">4.2.2.-</ecNumber>
    </recommendedName>
</protein>
<accession>A0A9D2BPW8</accession>
<dbReference type="AlphaFoldDB" id="A0A9D2BPW8"/>
<reference evidence="6" key="1">
    <citation type="journal article" date="2021" name="PeerJ">
        <title>Extensive microbial diversity within the chicken gut microbiome revealed by metagenomics and culture.</title>
        <authorList>
            <person name="Gilroy R."/>
            <person name="Ravi A."/>
            <person name="Getino M."/>
            <person name="Pursley I."/>
            <person name="Horton D.L."/>
            <person name="Alikhan N.F."/>
            <person name="Baker D."/>
            <person name="Gharbi K."/>
            <person name="Hall N."/>
            <person name="Watson M."/>
            <person name="Adriaenssens E.M."/>
            <person name="Foster-Nyarko E."/>
            <person name="Jarju S."/>
            <person name="Secka A."/>
            <person name="Antonio M."/>
            <person name="Oren A."/>
            <person name="Chaudhuri R.R."/>
            <person name="La Ragione R."/>
            <person name="Hildebrand F."/>
            <person name="Pallen M.J."/>
        </authorList>
    </citation>
    <scope>NUCLEOTIDE SEQUENCE</scope>
    <source>
        <strain evidence="6">ChiHecec2B26-12326</strain>
    </source>
</reference>